<comment type="caution">
    <text evidence="1">The sequence shown here is derived from an EMBL/GenBank/DDBJ whole genome shotgun (WGS) entry which is preliminary data.</text>
</comment>
<organism evidence="1 2">
    <name type="scientific">Lindgomyces ingoldianus</name>
    <dbReference type="NCBI Taxonomy" id="673940"/>
    <lineage>
        <taxon>Eukaryota</taxon>
        <taxon>Fungi</taxon>
        <taxon>Dikarya</taxon>
        <taxon>Ascomycota</taxon>
        <taxon>Pezizomycotina</taxon>
        <taxon>Dothideomycetes</taxon>
        <taxon>Pleosporomycetidae</taxon>
        <taxon>Pleosporales</taxon>
        <taxon>Lindgomycetaceae</taxon>
        <taxon>Lindgomyces</taxon>
    </lineage>
</organism>
<sequence length="282" mass="31901">MPIGVNASFYPSFSASVANAFSILSDLASRMAGTLSISQLCEPLSGFHMRVNVFELVSRDPIPKLNDMTILRIWPLRRMTTILGFVAVIRSLHRDCLRDMQLDILHRIMENEGVSAHKFVGHAHTLPTLRIADHPVAPFPSLQELVFETASEKPDGRWFYQHDASEDYPLNTNVVIHNQFQSLPRHHHFFITPNGCRGRFQAPPLTTKRFITLLSVVFLNFGVSYWRPWEGAQAAWCGILGPNAKIKFLDERKRICENRPGNLDLSLKIPRSDKGVAYGLSP</sequence>
<proteinExistence type="predicted"/>
<dbReference type="EMBL" id="MU003519">
    <property type="protein sequence ID" value="KAF2467598.1"/>
    <property type="molecule type" value="Genomic_DNA"/>
</dbReference>
<evidence type="ECO:0000313" key="1">
    <source>
        <dbReference type="EMBL" id="KAF2467598.1"/>
    </source>
</evidence>
<keyword evidence="2" id="KW-1185">Reference proteome</keyword>
<protein>
    <submittedName>
        <fullName evidence="1">Uncharacterized protein</fullName>
    </submittedName>
</protein>
<evidence type="ECO:0000313" key="2">
    <source>
        <dbReference type="Proteomes" id="UP000799755"/>
    </source>
</evidence>
<accession>A0ACB6QKX9</accession>
<name>A0ACB6QKX9_9PLEO</name>
<reference evidence="1" key="1">
    <citation type="journal article" date="2020" name="Stud. Mycol.">
        <title>101 Dothideomycetes genomes: a test case for predicting lifestyles and emergence of pathogens.</title>
        <authorList>
            <person name="Haridas S."/>
            <person name="Albert R."/>
            <person name="Binder M."/>
            <person name="Bloem J."/>
            <person name="Labutti K."/>
            <person name="Salamov A."/>
            <person name="Andreopoulos B."/>
            <person name="Baker S."/>
            <person name="Barry K."/>
            <person name="Bills G."/>
            <person name="Bluhm B."/>
            <person name="Cannon C."/>
            <person name="Castanera R."/>
            <person name="Culley D."/>
            <person name="Daum C."/>
            <person name="Ezra D."/>
            <person name="Gonzalez J."/>
            <person name="Henrissat B."/>
            <person name="Kuo A."/>
            <person name="Liang C."/>
            <person name="Lipzen A."/>
            <person name="Lutzoni F."/>
            <person name="Magnuson J."/>
            <person name="Mondo S."/>
            <person name="Nolan M."/>
            <person name="Ohm R."/>
            <person name="Pangilinan J."/>
            <person name="Park H.-J."/>
            <person name="Ramirez L."/>
            <person name="Alfaro M."/>
            <person name="Sun H."/>
            <person name="Tritt A."/>
            <person name="Yoshinaga Y."/>
            <person name="Zwiers L.-H."/>
            <person name="Turgeon B."/>
            <person name="Goodwin S."/>
            <person name="Spatafora J."/>
            <person name="Crous P."/>
            <person name="Grigoriev I."/>
        </authorList>
    </citation>
    <scope>NUCLEOTIDE SEQUENCE</scope>
    <source>
        <strain evidence="1">ATCC 200398</strain>
    </source>
</reference>
<dbReference type="Proteomes" id="UP000799755">
    <property type="component" value="Unassembled WGS sequence"/>
</dbReference>
<gene>
    <name evidence="1" type="ORF">BDR25DRAFT_358294</name>
</gene>